<keyword evidence="1 6" id="KW-0808">Transferase</keyword>
<sequence>MAEADTDLGYSLAVDTMAEPTETMTPVPGLVLKARYLLIKEIGRGGQSLVFKARDLVAAKAGLSKADVALKIITAGPEIEPDFVALMHREARRLRDLVHPNIVRVYDMDRVQNLHFMVMEYLEGDTLSSFLRKAEGRKLEVAQVIRLVQDLGSALEFAHANGIIHSDLKPGNVFVQTDGSVKLIDFNISAPIAPSLRMDEEDTIRILIRLGAITPSYASPQRLEGHEPCAADDVFSLAVMVYLCLAGRRPFGPKNALEAMDASVQPERPDQLSSAQWTALMKGLAFDDAGRTPEITNFVTSFAAQRQSAADWIRSQLSW</sequence>
<dbReference type="SMART" id="SM00220">
    <property type="entry name" value="S_TKc"/>
    <property type="match status" value="1"/>
</dbReference>
<proteinExistence type="predicted"/>
<evidence type="ECO:0000313" key="6">
    <source>
        <dbReference type="EMBL" id="CTQ66893.1"/>
    </source>
</evidence>
<dbReference type="STRING" id="388408.LAX5112_01132"/>
<dbReference type="OrthoDB" id="9801841at2"/>
<dbReference type="PROSITE" id="PS50011">
    <property type="entry name" value="PROTEIN_KINASE_DOM"/>
    <property type="match status" value="1"/>
</dbReference>
<organism evidence="6 7">
    <name type="scientific">Roseibium alexandrii</name>
    <dbReference type="NCBI Taxonomy" id="388408"/>
    <lineage>
        <taxon>Bacteria</taxon>
        <taxon>Pseudomonadati</taxon>
        <taxon>Pseudomonadota</taxon>
        <taxon>Alphaproteobacteria</taxon>
        <taxon>Hyphomicrobiales</taxon>
        <taxon>Stappiaceae</taxon>
        <taxon>Roseibium</taxon>
    </lineage>
</organism>
<evidence type="ECO:0000256" key="1">
    <source>
        <dbReference type="ARBA" id="ARBA00022679"/>
    </source>
</evidence>
<dbReference type="GO" id="GO:0004674">
    <property type="term" value="F:protein serine/threonine kinase activity"/>
    <property type="evidence" value="ECO:0007669"/>
    <property type="project" value="UniProtKB-EC"/>
</dbReference>
<dbReference type="Proteomes" id="UP000053235">
    <property type="component" value="Unassembled WGS sequence"/>
</dbReference>
<dbReference type="Gene3D" id="1.10.510.10">
    <property type="entry name" value="Transferase(Phosphotransferase) domain 1"/>
    <property type="match status" value="1"/>
</dbReference>
<dbReference type="AlphaFoldDB" id="A0A0M6ZZC6"/>
<keyword evidence="4" id="KW-0067">ATP-binding</keyword>
<protein>
    <submittedName>
        <fullName evidence="6">Serine/threonine-protein kinase StkP</fullName>
        <ecNumber evidence="6">2.7.11.1</ecNumber>
    </submittedName>
</protein>
<dbReference type="PANTHER" id="PTHR43289:SF6">
    <property type="entry name" value="SERINE_THREONINE-PROTEIN KINASE NEKL-3"/>
    <property type="match status" value="1"/>
</dbReference>
<dbReference type="EMBL" id="CXWD01000004">
    <property type="protein sequence ID" value="CTQ66893.1"/>
    <property type="molecule type" value="Genomic_DNA"/>
</dbReference>
<evidence type="ECO:0000256" key="2">
    <source>
        <dbReference type="ARBA" id="ARBA00022741"/>
    </source>
</evidence>
<name>A0A0M6ZZC6_9HYPH</name>
<dbReference type="SUPFAM" id="SSF56112">
    <property type="entry name" value="Protein kinase-like (PK-like)"/>
    <property type="match status" value="1"/>
</dbReference>
<feature type="domain" description="Protein kinase" evidence="5">
    <location>
        <begin position="36"/>
        <end position="313"/>
    </location>
</feature>
<evidence type="ECO:0000256" key="4">
    <source>
        <dbReference type="ARBA" id="ARBA00022840"/>
    </source>
</evidence>
<evidence type="ECO:0000313" key="7">
    <source>
        <dbReference type="Proteomes" id="UP000053235"/>
    </source>
</evidence>
<gene>
    <name evidence="6" type="primary">stkP</name>
    <name evidence="6" type="ORF">LAX5112_01132</name>
</gene>
<dbReference type="PROSITE" id="PS00108">
    <property type="entry name" value="PROTEIN_KINASE_ST"/>
    <property type="match status" value="1"/>
</dbReference>
<dbReference type="InterPro" id="IPR000719">
    <property type="entry name" value="Prot_kinase_dom"/>
</dbReference>
<accession>A0A0M6ZZC6</accession>
<dbReference type="InterPro" id="IPR011009">
    <property type="entry name" value="Kinase-like_dom_sf"/>
</dbReference>
<evidence type="ECO:0000259" key="5">
    <source>
        <dbReference type="PROSITE" id="PS50011"/>
    </source>
</evidence>
<dbReference type="CDD" id="cd14014">
    <property type="entry name" value="STKc_PknB_like"/>
    <property type="match status" value="1"/>
</dbReference>
<keyword evidence="7" id="KW-1185">Reference proteome</keyword>
<keyword evidence="2" id="KW-0547">Nucleotide-binding</keyword>
<keyword evidence="3 6" id="KW-0418">Kinase</keyword>
<reference evidence="7" key="1">
    <citation type="submission" date="2015-07" db="EMBL/GenBank/DDBJ databases">
        <authorList>
            <person name="Rodrigo-Torres Lidia"/>
            <person name="Arahal R.David."/>
        </authorList>
    </citation>
    <scope>NUCLEOTIDE SEQUENCE [LARGE SCALE GENOMIC DNA]</scope>
    <source>
        <strain evidence="7">CECT 5112</strain>
    </source>
</reference>
<dbReference type="Pfam" id="PF00069">
    <property type="entry name" value="Pkinase"/>
    <property type="match status" value="1"/>
</dbReference>
<evidence type="ECO:0000256" key="3">
    <source>
        <dbReference type="ARBA" id="ARBA00022777"/>
    </source>
</evidence>
<dbReference type="PANTHER" id="PTHR43289">
    <property type="entry name" value="MITOGEN-ACTIVATED PROTEIN KINASE KINASE KINASE 20-RELATED"/>
    <property type="match status" value="1"/>
</dbReference>
<dbReference type="RefSeq" id="WP_055670988.1">
    <property type="nucleotide sequence ID" value="NZ_CXWD01000004.1"/>
</dbReference>
<dbReference type="GO" id="GO:0005524">
    <property type="term" value="F:ATP binding"/>
    <property type="evidence" value="ECO:0007669"/>
    <property type="project" value="UniProtKB-KW"/>
</dbReference>
<dbReference type="Gene3D" id="3.30.200.20">
    <property type="entry name" value="Phosphorylase Kinase, domain 1"/>
    <property type="match status" value="1"/>
</dbReference>
<dbReference type="InterPro" id="IPR008271">
    <property type="entry name" value="Ser/Thr_kinase_AS"/>
</dbReference>
<dbReference type="EC" id="2.7.11.1" evidence="6"/>